<accession>A0A9W9Z036</accession>
<dbReference type="Proteomes" id="UP001163046">
    <property type="component" value="Unassembled WGS sequence"/>
</dbReference>
<evidence type="ECO:0000313" key="3">
    <source>
        <dbReference type="EMBL" id="KAJ7372691.1"/>
    </source>
</evidence>
<evidence type="ECO:0000256" key="2">
    <source>
        <dbReference type="SAM" id="SignalP"/>
    </source>
</evidence>
<gene>
    <name evidence="3" type="ORF">OS493_017965</name>
</gene>
<protein>
    <submittedName>
        <fullName evidence="3">Uncharacterized protein</fullName>
    </submittedName>
</protein>
<dbReference type="AlphaFoldDB" id="A0A9W9Z036"/>
<proteinExistence type="predicted"/>
<feature type="chain" id="PRO_5040756528" evidence="2">
    <location>
        <begin position="21"/>
        <end position="86"/>
    </location>
</feature>
<evidence type="ECO:0000313" key="4">
    <source>
        <dbReference type="Proteomes" id="UP001163046"/>
    </source>
</evidence>
<dbReference type="EMBL" id="MU826835">
    <property type="protein sequence ID" value="KAJ7372691.1"/>
    <property type="molecule type" value="Genomic_DNA"/>
</dbReference>
<keyword evidence="4" id="KW-1185">Reference proteome</keyword>
<reference evidence="3" key="1">
    <citation type="submission" date="2023-01" db="EMBL/GenBank/DDBJ databases">
        <title>Genome assembly of the deep-sea coral Lophelia pertusa.</title>
        <authorList>
            <person name="Herrera S."/>
            <person name="Cordes E."/>
        </authorList>
    </citation>
    <scope>NUCLEOTIDE SEQUENCE</scope>
    <source>
        <strain evidence="3">USNM1676648</strain>
        <tissue evidence="3">Polyp</tissue>
    </source>
</reference>
<name>A0A9W9Z036_9CNID</name>
<organism evidence="3 4">
    <name type="scientific">Desmophyllum pertusum</name>
    <dbReference type="NCBI Taxonomy" id="174260"/>
    <lineage>
        <taxon>Eukaryota</taxon>
        <taxon>Metazoa</taxon>
        <taxon>Cnidaria</taxon>
        <taxon>Anthozoa</taxon>
        <taxon>Hexacorallia</taxon>
        <taxon>Scleractinia</taxon>
        <taxon>Caryophylliina</taxon>
        <taxon>Caryophylliidae</taxon>
        <taxon>Desmophyllum</taxon>
    </lineage>
</organism>
<evidence type="ECO:0000256" key="1">
    <source>
        <dbReference type="SAM" id="MobiDB-lite"/>
    </source>
</evidence>
<feature type="compositionally biased region" description="Polar residues" evidence="1">
    <location>
        <begin position="27"/>
        <end position="42"/>
    </location>
</feature>
<sequence>MDRATLLVIALLSLLVVASAGNGNFSTQNSSHPIAEATGQNQDEVRHHNPAPASVQLCAADWEEKPFVFLTRLPCIPARSKPWHKG</sequence>
<feature type="region of interest" description="Disordered" evidence="1">
    <location>
        <begin position="27"/>
        <end position="47"/>
    </location>
</feature>
<feature type="signal peptide" evidence="2">
    <location>
        <begin position="1"/>
        <end position="20"/>
    </location>
</feature>
<keyword evidence="2" id="KW-0732">Signal</keyword>
<comment type="caution">
    <text evidence="3">The sequence shown here is derived from an EMBL/GenBank/DDBJ whole genome shotgun (WGS) entry which is preliminary data.</text>
</comment>